<dbReference type="EMBL" id="JAPZBQ010000003">
    <property type="protein sequence ID" value="KAJ5338762.1"/>
    <property type="molecule type" value="Genomic_DNA"/>
</dbReference>
<feature type="compositionally biased region" description="Acidic residues" evidence="1">
    <location>
        <begin position="252"/>
        <end position="268"/>
    </location>
</feature>
<dbReference type="Pfam" id="PF12937">
    <property type="entry name" value="F-box-like"/>
    <property type="match status" value="1"/>
</dbReference>
<evidence type="ECO:0000313" key="4">
    <source>
        <dbReference type="Proteomes" id="UP001147695"/>
    </source>
</evidence>
<dbReference type="SUPFAM" id="SSF81383">
    <property type="entry name" value="F-box domain"/>
    <property type="match status" value="1"/>
</dbReference>
<dbReference type="AlphaFoldDB" id="A0A9W9QIR0"/>
<protein>
    <recommendedName>
        <fullName evidence="2">F-box domain-containing protein</fullName>
    </recommendedName>
</protein>
<dbReference type="PROSITE" id="PS50181">
    <property type="entry name" value="FBOX"/>
    <property type="match status" value="1"/>
</dbReference>
<dbReference type="InterPro" id="IPR001810">
    <property type="entry name" value="F-box_dom"/>
</dbReference>
<dbReference type="InterPro" id="IPR036047">
    <property type="entry name" value="F-box-like_dom_sf"/>
</dbReference>
<proteinExistence type="predicted"/>
<dbReference type="Proteomes" id="UP001147695">
    <property type="component" value="Unassembled WGS sequence"/>
</dbReference>
<feature type="region of interest" description="Disordered" evidence="1">
    <location>
        <begin position="251"/>
        <end position="275"/>
    </location>
</feature>
<reference evidence="3" key="2">
    <citation type="journal article" date="2023" name="IMA Fungus">
        <title>Comparative genomic study of the Penicillium genus elucidates a diverse pangenome and 15 lateral gene transfer events.</title>
        <authorList>
            <person name="Petersen C."/>
            <person name="Sorensen T."/>
            <person name="Nielsen M.R."/>
            <person name="Sondergaard T.E."/>
            <person name="Sorensen J.L."/>
            <person name="Fitzpatrick D.A."/>
            <person name="Frisvad J.C."/>
            <person name="Nielsen K.L."/>
        </authorList>
    </citation>
    <scope>NUCLEOTIDE SEQUENCE</scope>
    <source>
        <strain evidence="3">IBT 35673</strain>
    </source>
</reference>
<feature type="domain" description="F-box" evidence="2">
    <location>
        <begin position="1"/>
        <end position="46"/>
    </location>
</feature>
<evidence type="ECO:0000256" key="1">
    <source>
        <dbReference type="SAM" id="MobiDB-lite"/>
    </source>
</evidence>
<dbReference type="CDD" id="cd09917">
    <property type="entry name" value="F-box_SF"/>
    <property type="match status" value="1"/>
</dbReference>
<accession>A0A9W9QIR0</accession>
<gene>
    <name evidence="3" type="ORF">N7452_005490</name>
</gene>
<organism evidence="3 4">
    <name type="scientific">Penicillium brevicompactum</name>
    <dbReference type="NCBI Taxonomy" id="5074"/>
    <lineage>
        <taxon>Eukaryota</taxon>
        <taxon>Fungi</taxon>
        <taxon>Dikarya</taxon>
        <taxon>Ascomycota</taxon>
        <taxon>Pezizomycotina</taxon>
        <taxon>Eurotiomycetes</taxon>
        <taxon>Eurotiomycetidae</taxon>
        <taxon>Eurotiales</taxon>
        <taxon>Aspergillaceae</taxon>
        <taxon>Penicillium</taxon>
    </lineage>
</organism>
<evidence type="ECO:0000259" key="2">
    <source>
        <dbReference type="PROSITE" id="PS50181"/>
    </source>
</evidence>
<comment type="caution">
    <text evidence="3">The sequence shown here is derived from an EMBL/GenBank/DDBJ whole genome shotgun (WGS) entry which is preliminary data.</text>
</comment>
<sequence>MLHLPTELIQLILLQCETPDFFQAAQACRRLYEIARGSREVILHRLYHTPGWIDDLDTLPTNDLYTILRCRSNAQLDGAETSKFTTYGFPKAIDSRASAFESPRESNRALLVFKNHSTVYLVKMHDGKLIQEAKWASPGQDTGEVEVIQAAFDGDHGVYVLHRYKPFPDQELDTDHPFVQHAMQSHPNGSIFLAYHDLNLENTTVHMSAFPEHQDYNPLALAVAGDQFAISWQNAQEPSDHAVVLYQVHEFESEDEDDESSEDDDSEDDSNKELRNVKIVGPCDPRQNAPYNFRRLMNPRDRPIQGVTGPPVKLAFNDRGFQLLYHYRAQSLYGSFRALHTIPTRGQAGPQIANRCTVPFTPNLSLQFSIGIPFFATHEAGNIANGIPCHWQYLAFGTATHRVENWTVACLLKSEAFPTRRCTHVSNLDRGRRFENWKVMAQLGGFQESTTSHGSQVATSRLGTRIAIADWKTLYVWALNPTEVLDPESTFYPSSWLSPTNTIVLRPVVLDLGAVCSQIRFTAEEHELVAITDRGVVHVDLNSRCQLERNELSMDLA</sequence>
<name>A0A9W9QIR0_PENBR</name>
<reference evidence="3" key="1">
    <citation type="submission" date="2022-12" db="EMBL/GenBank/DDBJ databases">
        <authorList>
            <person name="Petersen C."/>
        </authorList>
    </citation>
    <scope>NUCLEOTIDE SEQUENCE</scope>
    <source>
        <strain evidence="3">IBT 35673</strain>
    </source>
</reference>
<dbReference type="SMART" id="SM00256">
    <property type="entry name" value="FBOX"/>
    <property type="match status" value="1"/>
</dbReference>
<evidence type="ECO:0000313" key="3">
    <source>
        <dbReference type="EMBL" id="KAJ5338762.1"/>
    </source>
</evidence>